<protein>
    <submittedName>
        <fullName evidence="2">Predicted membrane metal-binding protein</fullName>
    </submittedName>
</protein>
<reference evidence="2 3" key="2">
    <citation type="journal article" date="2012" name="J. Biosci. Bioeng.">
        <title>Complete genome sequence and characterization of the N-acylhomoserine lactone-degrading gene of the potato leaf-associated Solibacillus silvestris.</title>
        <authorList>
            <person name="Morohoshi T."/>
            <person name="Tominaga Y."/>
            <person name="Someya N."/>
            <person name="Ikeda T."/>
        </authorList>
    </citation>
    <scope>NUCLEOTIDE SEQUENCE [LARGE SCALE GENOMIC DNA]</scope>
    <source>
        <strain evidence="2 3">StLB046</strain>
    </source>
</reference>
<organism evidence="2 3">
    <name type="scientific">Solibacillus silvestris (strain StLB046)</name>
    <name type="common">Bacillus silvestris</name>
    <dbReference type="NCBI Taxonomy" id="1002809"/>
    <lineage>
        <taxon>Bacteria</taxon>
        <taxon>Bacillati</taxon>
        <taxon>Bacillota</taxon>
        <taxon>Bacilli</taxon>
        <taxon>Bacillales</taxon>
        <taxon>Caryophanaceae</taxon>
        <taxon>Solibacillus</taxon>
    </lineage>
</organism>
<keyword evidence="1" id="KW-0472">Membrane</keyword>
<gene>
    <name evidence="2" type="ordered locus">SSIL_1529</name>
</gene>
<dbReference type="HOGENOM" id="CLU_1420607_0_0_9"/>
<reference evidence="3" key="1">
    <citation type="submission" date="2011-04" db="EMBL/GenBank/DDBJ databases">
        <title>Genome sequence of Solibacillus silvestris StLB046.</title>
        <authorList>
            <person name="Morohoshi T."/>
            <person name="Someya N."/>
            <person name="Ikeda T."/>
        </authorList>
    </citation>
    <scope>NUCLEOTIDE SEQUENCE [LARGE SCALE GENOMIC DNA]</scope>
    <source>
        <strain evidence="3">StLB046</strain>
    </source>
</reference>
<feature type="transmembrane region" description="Helical" evidence="1">
    <location>
        <begin position="12"/>
        <end position="41"/>
    </location>
</feature>
<dbReference type="Proteomes" id="UP000006691">
    <property type="component" value="Chromosome"/>
</dbReference>
<dbReference type="PATRIC" id="fig|1002809.3.peg.1544"/>
<keyword evidence="3" id="KW-1185">Reference proteome</keyword>
<dbReference type="EMBL" id="AP012157">
    <property type="protein sequence ID" value="BAK15952.1"/>
    <property type="molecule type" value="Genomic_DNA"/>
</dbReference>
<evidence type="ECO:0000313" key="2">
    <source>
        <dbReference type="EMBL" id="BAK15952.1"/>
    </source>
</evidence>
<keyword evidence="1" id="KW-0812">Transmembrane</keyword>
<dbReference type="AlphaFoldDB" id="F2F3K4"/>
<sequence length="191" mass="21967">MLYLVNLFRHNWIFYALSICISALAAFESGRLLFLLAFLLLFSHYKRLLNIHLLLILIVGIGSYSYFSYEANKLSLPVELPALLTWTDEYNINGVMLRGFMINESGEKVYVTYELRNEKEKQRFEAQQLAGTSFIVTGKQVSPSIPAHRYGFSMARYLQSRSARGIIEIQQLQYSHQKNPSCSLFLNSAFS</sequence>
<dbReference type="KEGG" id="siv:SSIL_1529"/>
<evidence type="ECO:0000313" key="3">
    <source>
        <dbReference type="Proteomes" id="UP000006691"/>
    </source>
</evidence>
<evidence type="ECO:0000256" key="1">
    <source>
        <dbReference type="SAM" id="Phobius"/>
    </source>
</evidence>
<accession>F2F3K4</accession>
<dbReference type="RefSeq" id="WP_014823373.1">
    <property type="nucleotide sequence ID" value="NC_018065.1"/>
</dbReference>
<dbReference type="STRING" id="1002809.SSIL_1529"/>
<dbReference type="eggNOG" id="COG0658">
    <property type="taxonomic scope" value="Bacteria"/>
</dbReference>
<proteinExistence type="predicted"/>
<keyword evidence="1" id="KW-1133">Transmembrane helix</keyword>
<feature type="transmembrane region" description="Helical" evidence="1">
    <location>
        <begin position="48"/>
        <end position="67"/>
    </location>
</feature>
<name>F2F3K4_SOLSS</name>